<dbReference type="EMBL" id="FWWR01000009">
    <property type="protein sequence ID" value="SMB88745.1"/>
    <property type="molecule type" value="Genomic_DNA"/>
</dbReference>
<feature type="compositionally biased region" description="Basic and acidic residues" evidence="1">
    <location>
        <begin position="41"/>
        <end position="72"/>
    </location>
</feature>
<dbReference type="RefSeq" id="WP_084230992.1">
    <property type="nucleotide sequence ID" value="NZ_FWWR01000009.1"/>
</dbReference>
<evidence type="ECO:0000256" key="1">
    <source>
        <dbReference type="SAM" id="MobiDB-lite"/>
    </source>
</evidence>
<protein>
    <submittedName>
        <fullName evidence="2">Uncharacterized protein</fullName>
    </submittedName>
</protein>
<dbReference type="InterPro" id="IPR040912">
    <property type="entry name" value="DUF5633"/>
</dbReference>
<accession>A0A1W1V653</accession>
<gene>
    <name evidence="2" type="ORF">SAMN00017477_1459</name>
</gene>
<keyword evidence="3" id="KW-1185">Reference proteome</keyword>
<dbReference type="Proteomes" id="UP000192368">
    <property type="component" value="Unassembled WGS sequence"/>
</dbReference>
<feature type="region of interest" description="Disordered" evidence="1">
    <location>
        <begin position="41"/>
        <end position="73"/>
    </location>
</feature>
<organism evidence="2 3">
    <name type="scientific">Peptoniphilus asaccharolyticus DSM 20463</name>
    <dbReference type="NCBI Taxonomy" id="573058"/>
    <lineage>
        <taxon>Bacteria</taxon>
        <taxon>Bacillati</taxon>
        <taxon>Bacillota</taxon>
        <taxon>Tissierellia</taxon>
        <taxon>Tissierellales</taxon>
        <taxon>Peptoniphilaceae</taxon>
        <taxon>Peptoniphilus</taxon>
    </lineage>
</organism>
<dbReference type="OrthoDB" id="9758209at2"/>
<proteinExistence type="predicted"/>
<dbReference type="Pfam" id="PF18656">
    <property type="entry name" value="DUF5633"/>
    <property type="match status" value="1"/>
</dbReference>
<sequence length="122" mass="13755">MKNNFKKKAAVLALSGVLFLGGSSFGNVYAYNNLRPEHIKNAQTQEKADEERVKNLNRKQENNKPAPERLKPELTAGYNTKISAIFAALNHISDFNKGYEIVKGNDGLFYIRLLTEEVAKIR</sequence>
<reference evidence="3" key="1">
    <citation type="submission" date="2017-04" db="EMBL/GenBank/DDBJ databases">
        <authorList>
            <person name="Varghese N."/>
            <person name="Submissions S."/>
        </authorList>
    </citation>
    <scope>NUCLEOTIDE SEQUENCE [LARGE SCALE GENOMIC DNA]</scope>
    <source>
        <strain evidence="3">DSM 20463</strain>
    </source>
</reference>
<evidence type="ECO:0000313" key="3">
    <source>
        <dbReference type="Proteomes" id="UP000192368"/>
    </source>
</evidence>
<dbReference type="AlphaFoldDB" id="A0A1W1V653"/>
<name>A0A1W1V653_PEPAS</name>
<evidence type="ECO:0000313" key="2">
    <source>
        <dbReference type="EMBL" id="SMB88745.1"/>
    </source>
</evidence>